<keyword evidence="2" id="KW-1185">Reference proteome</keyword>
<reference evidence="1 2" key="1">
    <citation type="submission" date="2016-04" db="EMBL/GenBank/DDBJ databases">
        <title>Evolutionary innovation and constraint leading to complex multicellularity in the Ascomycota.</title>
        <authorList>
            <person name="Cisse O."/>
            <person name="Nguyen A."/>
            <person name="Hewitt D.A."/>
            <person name="Jedd G."/>
            <person name="Stajich J.E."/>
        </authorList>
    </citation>
    <scope>NUCLEOTIDE SEQUENCE [LARGE SCALE GENOMIC DNA]</scope>
    <source>
        <strain evidence="1 2">DAH-3</strain>
    </source>
</reference>
<dbReference type="AlphaFoldDB" id="A0A1U7LU77"/>
<evidence type="ECO:0000313" key="1">
    <source>
        <dbReference type="EMBL" id="OLL26071.1"/>
    </source>
</evidence>
<accession>A0A1U7LU77</accession>
<evidence type="ECO:0000313" key="2">
    <source>
        <dbReference type="Proteomes" id="UP000186594"/>
    </source>
</evidence>
<name>A0A1U7LU77_NEOID</name>
<protein>
    <submittedName>
        <fullName evidence="1">Uncharacterized protein</fullName>
    </submittedName>
</protein>
<gene>
    <name evidence="1" type="ORF">NEOLI_000478</name>
</gene>
<dbReference type="Proteomes" id="UP000186594">
    <property type="component" value="Unassembled WGS sequence"/>
</dbReference>
<comment type="caution">
    <text evidence="1">The sequence shown here is derived from an EMBL/GenBank/DDBJ whole genome shotgun (WGS) entry which is preliminary data.</text>
</comment>
<sequence>MTTFPFSRFLSIVQCSSDDTTVFDHHSLSPSFRTAKYHTWHVGLPKPGRLRYPVPNFEMQLVRIRNLDTSASPVETVMDSPSPGMSSLMFQDVPELMLPEAEMYVEQGGVNGQSQDEEEFEESEAAYMTDEEMAELQQFVNQVTYLRDLNQRLLAPITTSFTHHK</sequence>
<organism evidence="1 2">
    <name type="scientific">Neolecta irregularis (strain DAH-3)</name>
    <dbReference type="NCBI Taxonomy" id="1198029"/>
    <lineage>
        <taxon>Eukaryota</taxon>
        <taxon>Fungi</taxon>
        <taxon>Dikarya</taxon>
        <taxon>Ascomycota</taxon>
        <taxon>Taphrinomycotina</taxon>
        <taxon>Neolectales</taxon>
        <taxon>Neolectaceae</taxon>
        <taxon>Neolecta</taxon>
    </lineage>
</organism>
<proteinExistence type="predicted"/>
<dbReference type="EMBL" id="LXFE01000243">
    <property type="protein sequence ID" value="OLL26071.1"/>
    <property type="molecule type" value="Genomic_DNA"/>
</dbReference>